<accession>A0A061FBK8</accession>
<sequence length="63" mass="7324">MQPNHGDPLNNDAAALLKANPEKFEANVKKGIRWWVCWRNLFPSMCINIQSVSSRNRLKKVTW</sequence>
<reference evidence="1 2" key="1">
    <citation type="journal article" date="2013" name="Genome Biol.">
        <title>The genome sequence of the most widely cultivated cacao type and its use to identify candidate genes regulating pod color.</title>
        <authorList>
            <person name="Motamayor J.C."/>
            <person name="Mockaitis K."/>
            <person name="Schmutz J."/>
            <person name="Haiminen N."/>
            <person name="Iii D.L."/>
            <person name="Cornejo O."/>
            <person name="Findley S.D."/>
            <person name="Zheng P."/>
            <person name="Utro F."/>
            <person name="Royaert S."/>
            <person name="Saski C."/>
            <person name="Jenkins J."/>
            <person name="Podicheti R."/>
            <person name="Zhao M."/>
            <person name="Scheffler B.E."/>
            <person name="Stack J.C."/>
            <person name="Feltus F.A."/>
            <person name="Mustiga G.M."/>
            <person name="Amores F."/>
            <person name="Phillips W."/>
            <person name="Marelli J.P."/>
            <person name="May G.D."/>
            <person name="Shapiro H."/>
            <person name="Ma J."/>
            <person name="Bustamante C.D."/>
            <person name="Schnell R.J."/>
            <person name="Main D."/>
            <person name="Gilbert D."/>
            <person name="Parida L."/>
            <person name="Kuhn D.N."/>
        </authorList>
    </citation>
    <scope>NUCLEOTIDE SEQUENCE [LARGE SCALE GENOMIC DNA]</scope>
    <source>
        <strain evidence="2">cv. Matina 1-6</strain>
    </source>
</reference>
<name>A0A061FBK8_THECC</name>
<gene>
    <name evidence="1" type="ORF">TCM_033993</name>
</gene>
<dbReference type="Proteomes" id="UP000026915">
    <property type="component" value="Chromosome 8"/>
</dbReference>
<dbReference type="InParanoid" id="A0A061FBK8"/>
<keyword evidence="2" id="KW-1185">Reference proteome</keyword>
<proteinExistence type="predicted"/>
<evidence type="ECO:0000313" key="2">
    <source>
        <dbReference type="Proteomes" id="UP000026915"/>
    </source>
</evidence>
<dbReference type="InterPro" id="IPR016135">
    <property type="entry name" value="UBQ-conjugating_enzyme/RWD"/>
</dbReference>
<dbReference type="HOGENOM" id="CLU_2890343_0_0_1"/>
<dbReference type="Gramene" id="EOY14690">
    <property type="protein sequence ID" value="EOY14690"/>
    <property type="gene ID" value="TCM_033993"/>
</dbReference>
<dbReference type="AlphaFoldDB" id="A0A061FBK8"/>
<evidence type="ECO:0000313" key="1">
    <source>
        <dbReference type="EMBL" id="EOY14690.1"/>
    </source>
</evidence>
<organism evidence="1 2">
    <name type="scientific">Theobroma cacao</name>
    <name type="common">Cacao</name>
    <name type="synonym">Cocoa</name>
    <dbReference type="NCBI Taxonomy" id="3641"/>
    <lineage>
        <taxon>Eukaryota</taxon>
        <taxon>Viridiplantae</taxon>
        <taxon>Streptophyta</taxon>
        <taxon>Embryophyta</taxon>
        <taxon>Tracheophyta</taxon>
        <taxon>Spermatophyta</taxon>
        <taxon>Magnoliopsida</taxon>
        <taxon>eudicotyledons</taxon>
        <taxon>Gunneridae</taxon>
        <taxon>Pentapetalae</taxon>
        <taxon>rosids</taxon>
        <taxon>malvids</taxon>
        <taxon>Malvales</taxon>
        <taxon>Malvaceae</taxon>
        <taxon>Byttnerioideae</taxon>
        <taxon>Theobroma</taxon>
    </lineage>
</organism>
<dbReference type="EMBL" id="CM001886">
    <property type="protein sequence ID" value="EOY14690.1"/>
    <property type="molecule type" value="Genomic_DNA"/>
</dbReference>
<dbReference type="SUPFAM" id="SSF54495">
    <property type="entry name" value="UBC-like"/>
    <property type="match status" value="1"/>
</dbReference>
<protein>
    <submittedName>
        <fullName evidence="1">Uncharacterized protein</fullName>
    </submittedName>
</protein>